<dbReference type="HOGENOM" id="CLU_032672_1_0_1"/>
<name>A0A0C2X6P0_SERVB</name>
<feature type="compositionally biased region" description="Basic and acidic residues" evidence="1">
    <location>
        <begin position="62"/>
        <end position="78"/>
    </location>
</feature>
<accession>A0A0C2X6P0</accession>
<dbReference type="EMBL" id="KN824277">
    <property type="protein sequence ID" value="KIM33753.1"/>
    <property type="molecule type" value="Genomic_DNA"/>
</dbReference>
<feature type="transmembrane region" description="Helical" evidence="2">
    <location>
        <begin position="538"/>
        <end position="560"/>
    </location>
</feature>
<keyword evidence="4" id="KW-1185">Reference proteome</keyword>
<feature type="compositionally biased region" description="Polar residues" evidence="1">
    <location>
        <begin position="164"/>
        <end position="173"/>
    </location>
</feature>
<gene>
    <name evidence="3" type="ORF">M408DRAFT_325359</name>
</gene>
<dbReference type="AlphaFoldDB" id="A0A0C2X6P0"/>
<dbReference type="PANTHER" id="PTHR36819">
    <property type="entry name" value="REGULATOR OF PHOSPHOLIPASE D SRF1"/>
    <property type="match status" value="1"/>
</dbReference>
<evidence type="ECO:0000256" key="2">
    <source>
        <dbReference type="SAM" id="Phobius"/>
    </source>
</evidence>
<evidence type="ECO:0000256" key="1">
    <source>
        <dbReference type="SAM" id="MobiDB-lite"/>
    </source>
</evidence>
<reference evidence="3 4" key="1">
    <citation type="submission" date="2014-04" db="EMBL/GenBank/DDBJ databases">
        <authorList>
            <consortium name="DOE Joint Genome Institute"/>
            <person name="Kuo A."/>
            <person name="Zuccaro A."/>
            <person name="Kohler A."/>
            <person name="Nagy L.G."/>
            <person name="Floudas D."/>
            <person name="Copeland A."/>
            <person name="Barry K.W."/>
            <person name="Cichocki N."/>
            <person name="Veneault-Fourrey C."/>
            <person name="LaButti K."/>
            <person name="Lindquist E.A."/>
            <person name="Lipzen A."/>
            <person name="Lundell T."/>
            <person name="Morin E."/>
            <person name="Murat C."/>
            <person name="Sun H."/>
            <person name="Tunlid A."/>
            <person name="Henrissat B."/>
            <person name="Grigoriev I.V."/>
            <person name="Hibbett D.S."/>
            <person name="Martin F."/>
            <person name="Nordberg H.P."/>
            <person name="Cantor M.N."/>
            <person name="Hua S.X."/>
        </authorList>
    </citation>
    <scope>NUCLEOTIDE SEQUENCE [LARGE SCALE GENOMIC DNA]</scope>
    <source>
        <strain evidence="3 4">MAFF 305830</strain>
    </source>
</reference>
<proteinExistence type="predicted"/>
<dbReference type="GO" id="GO:0000324">
    <property type="term" value="C:fungal-type vacuole"/>
    <property type="evidence" value="ECO:0007669"/>
    <property type="project" value="TreeGrafter"/>
</dbReference>
<feature type="transmembrane region" description="Helical" evidence="2">
    <location>
        <begin position="398"/>
        <end position="416"/>
    </location>
</feature>
<evidence type="ECO:0000313" key="3">
    <source>
        <dbReference type="EMBL" id="KIM33753.1"/>
    </source>
</evidence>
<feature type="compositionally biased region" description="Gly residues" evidence="1">
    <location>
        <begin position="212"/>
        <end position="221"/>
    </location>
</feature>
<keyword evidence="2" id="KW-0812">Transmembrane</keyword>
<feature type="compositionally biased region" description="Low complexity" evidence="1">
    <location>
        <begin position="174"/>
        <end position="192"/>
    </location>
</feature>
<feature type="compositionally biased region" description="Polar residues" evidence="1">
    <location>
        <begin position="124"/>
        <end position="139"/>
    </location>
</feature>
<reference evidence="4" key="2">
    <citation type="submission" date="2015-01" db="EMBL/GenBank/DDBJ databases">
        <title>Evolutionary Origins and Diversification of the Mycorrhizal Mutualists.</title>
        <authorList>
            <consortium name="DOE Joint Genome Institute"/>
            <consortium name="Mycorrhizal Genomics Consortium"/>
            <person name="Kohler A."/>
            <person name="Kuo A."/>
            <person name="Nagy L.G."/>
            <person name="Floudas D."/>
            <person name="Copeland A."/>
            <person name="Barry K.W."/>
            <person name="Cichocki N."/>
            <person name="Veneault-Fourrey C."/>
            <person name="LaButti K."/>
            <person name="Lindquist E.A."/>
            <person name="Lipzen A."/>
            <person name="Lundell T."/>
            <person name="Morin E."/>
            <person name="Murat C."/>
            <person name="Riley R."/>
            <person name="Ohm R."/>
            <person name="Sun H."/>
            <person name="Tunlid A."/>
            <person name="Henrissat B."/>
            <person name="Grigoriev I.V."/>
            <person name="Hibbett D.S."/>
            <person name="Martin F."/>
        </authorList>
    </citation>
    <scope>NUCLEOTIDE SEQUENCE [LARGE SCALE GENOMIC DNA]</scope>
    <source>
        <strain evidence="4">MAFF 305830</strain>
    </source>
</reference>
<dbReference type="OrthoDB" id="1436450at2759"/>
<feature type="transmembrane region" description="Helical" evidence="2">
    <location>
        <begin position="436"/>
        <end position="459"/>
    </location>
</feature>
<feature type="compositionally biased region" description="Basic residues" evidence="1">
    <location>
        <begin position="299"/>
        <end position="315"/>
    </location>
</feature>
<dbReference type="GO" id="GO:0071944">
    <property type="term" value="C:cell periphery"/>
    <property type="evidence" value="ECO:0007669"/>
    <property type="project" value="TreeGrafter"/>
</dbReference>
<dbReference type="PANTHER" id="PTHR36819:SF1">
    <property type="entry name" value="REGULATOR OF PHOSPHOLIPASE D SRF1"/>
    <property type="match status" value="1"/>
</dbReference>
<feature type="region of interest" description="Disordered" evidence="1">
    <location>
        <begin position="1"/>
        <end position="379"/>
    </location>
</feature>
<evidence type="ECO:0000313" key="4">
    <source>
        <dbReference type="Proteomes" id="UP000054097"/>
    </source>
</evidence>
<keyword evidence="2" id="KW-1133">Transmembrane helix</keyword>
<feature type="compositionally biased region" description="Acidic residues" evidence="1">
    <location>
        <begin position="276"/>
        <end position="293"/>
    </location>
</feature>
<organism evidence="3 4">
    <name type="scientific">Serendipita vermifera MAFF 305830</name>
    <dbReference type="NCBI Taxonomy" id="933852"/>
    <lineage>
        <taxon>Eukaryota</taxon>
        <taxon>Fungi</taxon>
        <taxon>Dikarya</taxon>
        <taxon>Basidiomycota</taxon>
        <taxon>Agaricomycotina</taxon>
        <taxon>Agaricomycetes</taxon>
        <taxon>Sebacinales</taxon>
        <taxon>Serendipitaceae</taxon>
        <taxon>Serendipita</taxon>
    </lineage>
</organism>
<evidence type="ECO:0008006" key="5">
    <source>
        <dbReference type="Google" id="ProtNLM"/>
    </source>
</evidence>
<dbReference type="Proteomes" id="UP000054097">
    <property type="component" value="Unassembled WGS sequence"/>
</dbReference>
<dbReference type="InterPro" id="IPR037737">
    <property type="entry name" value="Srf1"/>
</dbReference>
<keyword evidence="2" id="KW-0472">Membrane</keyword>
<feature type="compositionally biased region" description="Polar residues" evidence="1">
    <location>
        <begin position="82"/>
        <end position="98"/>
    </location>
</feature>
<feature type="compositionally biased region" description="Basic and acidic residues" evidence="1">
    <location>
        <begin position="224"/>
        <end position="236"/>
    </location>
</feature>
<protein>
    <recommendedName>
        <fullName evidence="5">Transmembrane protein</fullName>
    </recommendedName>
</protein>
<feature type="compositionally biased region" description="Polar residues" evidence="1">
    <location>
        <begin position="11"/>
        <end position="47"/>
    </location>
</feature>
<sequence>MSDNGRRVGSPVSSFNDSSVRGRNRAASTTKSVLSIKSNRTVVNSPLQLIGSKKINVAPPWARHEPPSPDGDPPEHPVHTFLGTSNFSNHNDSQQLLTPESARRGHDGSSRTSSVRGDHRPGNSDVTSVTSSAPDQLSEQQREGQPGWWPFSVPLPGLPIPLRKNSSNQAGQGSSLTSPFSSLFSQSQWTSSGKGGADRGDATDAPEPEGSAGAGITGGGDDGAETRPKGTKDRPRVQWLFDRAQMRRQGLITEDEMRAVAPREQQAEERPSSTQEADESTEQGHVEEEENPGEDGAQKRRKGGMHIPLPRRHKGPFTMANSKTPGWDQPWSPSAPPQARTRGQLGSKEGANGIDYGQNDYNDDSDDGDPAGKANKRKFGRQKQTLRRWILHNNSVPLIIRILNIAFTTSTLAIAISIRGVERANGLLGVIGSSPILAIIFAPLTLVHVISSIYLEYFGKPLGLWRTSGKLFHTLTEMLFICMWSAELSLAFDNYFTTRLGCSPAWTTRWWDRFSTIEPVEEGRYEGGPADQICDEQLALICLVFFGLIWYCGSLVISLFRIFEKLKGHASESQFNGRGFGLGGLGSRLGRV</sequence>